<evidence type="ECO:0000313" key="2">
    <source>
        <dbReference type="EMBL" id="XBH03421.1"/>
    </source>
</evidence>
<dbReference type="EMBL" id="CP155447">
    <property type="protein sequence ID" value="XBH03421.1"/>
    <property type="molecule type" value="Genomic_DNA"/>
</dbReference>
<dbReference type="InterPro" id="IPR018659">
    <property type="entry name" value="DUF2090"/>
</dbReference>
<gene>
    <name evidence="2" type="ORF">V5E97_34715</name>
</gene>
<sequence>MAIGYDSPLYVLPFDHRATFSKTMFGWEGPLAPDQSAQIAAIKDVIYDAFKSAVAEGVPKARAGILVDEQFGASILRDAQANGFITACPAEKSGQDEFDFEYGSDFARHIEEFAPTFCKVLVRYNPEGDAEANRRQAARLKQLSDYLHESGRLYMFELLVPPLPAQLQGLGNDKKAYDLQLRPDLMVRAIHELQDAGVEADVWKIEGIERTEDCQRVVKAARRGGRDRVGCIILGRGEDDEKVRHWLRTAAGVPGFIGFAVGRTTFWNPLVDYRADRITREDAVAQIAASYREWVDLFESAK</sequence>
<dbReference type="Gene3D" id="3.20.20.70">
    <property type="entry name" value="Aldolase class I"/>
    <property type="match status" value="1"/>
</dbReference>
<dbReference type="AlphaFoldDB" id="A0AAU7CFJ2"/>
<dbReference type="Pfam" id="PF09863">
    <property type="entry name" value="DUF2090"/>
    <property type="match status" value="1"/>
</dbReference>
<accession>A0AAU7CFJ2</accession>
<dbReference type="InterPro" id="IPR013785">
    <property type="entry name" value="Aldolase_TIM"/>
</dbReference>
<organism evidence="2">
    <name type="scientific">Singulisphaera sp. Ch08</name>
    <dbReference type="NCBI Taxonomy" id="3120278"/>
    <lineage>
        <taxon>Bacteria</taxon>
        <taxon>Pseudomonadati</taxon>
        <taxon>Planctomycetota</taxon>
        <taxon>Planctomycetia</taxon>
        <taxon>Isosphaerales</taxon>
        <taxon>Isosphaeraceae</taxon>
        <taxon>Singulisphaera</taxon>
    </lineage>
</organism>
<dbReference type="SUPFAM" id="SSF51569">
    <property type="entry name" value="Aldolase"/>
    <property type="match status" value="1"/>
</dbReference>
<evidence type="ECO:0000259" key="1">
    <source>
        <dbReference type="Pfam" id="PF09863"/>
    </source>
</evidence>
<feature type="domain" description="DUF2090" evidence="1">
    <location>
        <begin position="9"/>
        <end position="300"/>
    </location>
</feature>
<proteinExistence type="predicted"/>
<protein>
    <submittedName>
        <fullName evidence="2">DUF2090 domain-containing protein</fullName>
    </submittedName>
</protein>
<name>A0AAU7CFJ2_9BACT</name>
<dbReference type="RefSeq" id="WP_406696154.1">
    <property type="nucleotide sequence ID" value="NZ_CP155447.1"/>
</dbReference>
<reference evidence="2" key="1">
    <citation type="submission" date="2024-05" db="EMBL/GenBank/DDBJ databases">
        <title>Planctomycetes of the genus Singulisphaera possess chitinolytic capabilities.</title>
        <authorList>
            <person name="Ivanova A."/>
        </authorList>
    </citation>
    <scope>NUCLEOTIDE SEQUENCE</scope>
    <source>
        <strain evidence="2">Ch08T</strain>
    </source>
</reference>